<dbReference type="EMBL" id="FXTZ01000002">
    <property type="protein sequence ID" value="SMP08846.1"/>
    <property type="molecule type" value="Genomic_DNA"/>
</dbReference>
<organism evidence="1 2">
    <name type="scientific">Chryseobacterium profundimaris</name>
    <dbReference type="NCBI Taxonomy" id="1387275"/>
    <lineage>
        <taxon>Bacteria</taxon>
        <taxon>Pseudomonadati</taxon>
        <taxon>Bacteroidota</taxon>
        <taxon>Flavobacteriia</taxon>
        <taxon>Flavobacteriales</taxon>
        <taxon>Weeksellaceae</taxon>
        <taxon>Chryseobacterium group</taxon>
        <taxon>Chryseobacterium</taxon>
    </lineage>
</organism>
<reference evidence="1 2" key="1">
    <citation type="submission" date="2017-05" db="EMBL/GenBank/DDBJ databases">
        <authorList>
            <person name="Varghese N."/>
            <person name="Submissions S."/>
        </authorList>
    </citation>
    <scope>NUCLEOTIDE SEQUENCE [LARGE SCALE GENOMIC DNA]</scope>
    <source>
        <strain evidence="1 2">DSM 28214</strain>
    </source>
</reference>
<dbReference type="Proteomes" id="UP001157960">
    <property type="component" value="Unassembled WGS sequence"/>
</dbReference>
<name>A0ABY1NH02_9FLAO</name>
<protein>
    <recommendedName>
        <fullName evidence="3">Transposase</fullName>
    </recommendedName>
</protein>
<accession>A0ABY1NH02</accession>
<gene>
    <name evidence="1" type="ORF">SAMN06264346_1023</name>
</gene>
<comment type="caution">
    <text evidence="1">The sequence shown here is derived from an EMBL/GenBank/DDBJ whole genome shotgun (WGS) entry which is preliminary data.</text>
</comment>
<sequence>MKKFPSQNIKKSMDYQLDYQLDYQKVVKTSVQKDIVCL</sequence>
<evidence type="ECO:0000313" key="1">
    <source>
        <dbReference type="EMBL" id="SMP08846.1"/>
    </source>
</evidence>
<keyword evidence="2" id="KW-1185">Reference proteome</keyword>
<evidence type="ECO:0008006" key="3">
    <source>
        <dbReference type="Google" id="ProtNLM"/>
    </source>
</evidence>
<proteinExistence type="predicted"/>
<evidence type="ECO:0000313" key="2">
    <source>
        <dbReference type="Proteomes" id="UP001157960"/>
    </source>
</evidence>